<gene>
    <name evidence="2" type="ORF">JR316_011772</name>
</gene>
<organism evidence="2">
    <name type="scientific">Psilocybe cubensis</name>
    <name type="common">Psychedelic mushroom</name>
    <name type="synonym">Stropharia cubensis</name>
    <dbReference type="NCBI Taxonomy" id="181762"/>
    <lineage>
        <taxon>Eukaryota</taxon>
        <taxon>Fungi</taxon>
        <taxon>Dikarya</taxon>
        <taxon>Basidiomycota</taxon>
        <taxon>Agaricomycotina</taxon>
        <taxon>Agaricomycetes</taxon>
        <taxon>Agaricomycetidae</taxon>
        <taxon>Agaricales</taxon>
        <taxon>Agaricineae</taxon>
        <taxon>Strophariaceae</taxon>
        <taxon>Psilocybe</taxon>
    </lineage>
</organism>
<evidence type="ECO:0000259" key="1">
    <source>
        <dbReference type="Pfam" id="PF04909"/>
    </source>
</evidence>
<dbReference type="Pfam" id="PF04909">
    <property type="entry name" value="Amidohydro_2"/>
    <property type="match status" value="1"/>
</dbReference>
<accession>A0A8H7XPP5</accession>
<dbReference type="AlphaFoldDB" id="A0A8H7XPP5"/>
<dbReference type="PANTHER" id="PTHR43383">
    <property type="entry name" value="NODULIN 6"/>
    <property type="match status" value="1"/>
</dbReference>
<dbReference type="InterPro" id="IPR006680">
    <property type="entry name" value="Amidohydro-rel"/>
</dbReference>
<dbReference type="PANTHER" id="PTHR43383:SF2">
    <property type="entry name" value="AMIDOHYDROLASE 2 FAMILY PROTEIN"/>
    <property type="match status" value="1"/>
</dbReference>
<dbReference type="GO" id="GO:0016787">
    <property type="term" value="F:hydrolase activity"/>
    <property type="evidence" value="ECO:0007669"/>
    <property type="project" value="InterPro"/>
</dbReference>
<sequence>MRVFPWNAYSDRNAFVDMPELMQWERTYLANQHNRIILPTPTRLILNLEMRDRDSALDSLLESNGVYRHGGEREECTRSVNNARSHISIVSLMDTRKQEYPELYKAAFTQPAIDNHAHPLLRVDARYKVPFEGLVSEADGDALVEDAPNTLACMRATKQLAELYGLDKSLDWEQIKEHRDRLDYSDLCNLCFKNAGIHTILIDDGLGGVAEMAEGYAWHDQFTTAPTKRIVRVEIVAEGILRTLFAAGKESDLEGFEKTLQESLKTSAEQQDVVGFKSIVCYRTGMNVSVYGSDSEKREALAQVYATYKESGKIRLQHKPLNDQVVRIALTVAGRYKLPVQFHTGLGDSDITLTLSSPAHLQPIIKQFPDTPFVLLHSSYPYTRDAGYLAAVYRNVYLDFGEVFPFVSGDGQRSIIRQVLELAPTNKIMWSSDGHWWPESYYLGIYQARQAIFEVLSDLVERGEITEAQGVQIIEMSLFKNAKQLYQLA</sequence>
<evidence type="ECO:0000313" key="2">
    <source>
        <dbReference type="EMBL" id="KAG5163425.1"/>
    </source>
</evidence>
<dbReference type="EMBL" id="JAFIQS010000015">
    <property type="protein sequence ID" value="KAG5163425.1"/>
    <property type="molecule type" value="Genomic_DNA"/>
</dbReference>
<reference evidence="2" key="1">
    <citation type="submission" date="2021-02" db="EMBL/GenBank/DDBJ databases">
        <title>Psilocybe cubensis genome.</title>
        <authorList>
            <person name="Mckernan K.J."/>
            <person name="Crawford S."/>
            <person name="Trippe A."/>
            <person name="Kane L.T."/>
            <person name="Mclaughlin S."/>
        </authorList>
    </citation>
    <scope>NUCLEOTIDE SEQUENCE [LARGE SCALE GENOMIC DNA]</scope>
    <source>
        <strain evidence="2">MGC-MH-2018</strain>
    </source>
</reference>
<dbReference type="SUPFAM" id="SSF51556">
    <property type="entry name" value="Metallo-dependent hydrolases"/>
    <property type="match status" value="1"/>
</dbReference>
<feature type="domain" description="Amidohydrolase-related" evidence="1">
    <location>
        <begin position="327"/>
        <end position="454"/>
    </location>
</feature>
<protein>
    <recommendedName>
        <fullName evidence="1">Amidohydrolase-related domain-containing protein</fullName>
    </recommendedName>
</protein>
<dbReference type="InterPro" id="IPR032466">
    <property type="entry name" value="Metal_Hydrolase"/>
</dbReference>
<proteinExistence type="predicted"/>
<comment type="caution">
    <text evidence="2">The sequence shown here is derived from an EMBL/GenBank/DDBJ whole genome shotgun (WGS) entry which is preliminary data.</text>
</comment>
<name>A0A8H7XPP5_PSICU</name>
<dbReference type="Gene3D" id="3.20.20.140">
    <property type="entry name" value="Metal-dependent hydrolases"/>
    <property type="match status" value="1"/>
</dbReference>